<protein>
    <recommendedName>
        <fullName evidence="7">Protein kinase domain-containing protein</fullName>
    </recommendedName>
</protein>
<keyword evidence="5" id="KW-0802">TPR repeat</keyword>
<dbReference type="SMART" id="SM00220">
    <property type="entry name" value="S_TKc"/>
    <property type="match status" value="1"/>
</dbReference>
<evidence type="ECO:0000256" key="3">
    <source>
        <dbReference type="ARBA" id="ARBA00022777"/>
    </source>
</evidence>
<dbReference type="Gene3D" id="1.25.40.10">
    <property type="entry name" value="Tetratricopeptide repeat domain"/>
    <property type="match status" value="1"/>
</dbReference>
<dbReference type="InterPro" id="IPR017441">
    <property type="entry name" value="Protein_kinase_ATP_BS"/>
</dbReference>
<feature type="repeat" description="TPR" evidence="5">
    <location>
        <begin position="674"/>
        <end position="707"/>
    </location>
</feature>
<keyword evidence="3" id="KW-0418">Kinase</keyword>
<evidence type="ECO:0000259" key="7">
    <source>
        <dbReference type="PROSITE" id="PS50011"/>
    </source>
</evidence>
<dbReference type="PANTHER" id="PTHR43289">
    <property type="entry name" value="MITOGEN-ACTIVATED PROTEIN KINASE KINASE KINASE 20-RELATED"/>
    <property type="match status" value="1"/>
</dbReference>
<dbReference type="Proteomes" id="UP001224392">
    <property type="component" value="Unassembled WGS sequence"/>
</dbReference>
<dbReference type="InterPro" id="IPR019734">
    <property type="entry name" value="TPR_rpt"/>
</dbReference>
<evidence type="ECO:0000256" key="4">
    <source>
        <dbReference type="ARBA" id="ARBA00022840"/>
    </source>
</evidence>
<evidence type="ECO:0000256" key="6">
    <source>
        <dbReference type="PROSITE-ProRule" id="PRU10141"/>
    </source>
</evidence>
<evidence type="ECO:0000313" key="8">
    <source>
        <dbReference type="EMBL" id="GMG87039.1"/>
    </source>
</evidence>
<feature type="domain" description="Protein kinase" evidence="7">
    <location>
        <begin position="12"/>
        <end position="270"/>
    </location>
</feature>
<evidence type="ECO:0000256" key="2">
    <source>
        <dbReference type="ARBA" id="ARBA00022741"/>
    </source>
</evidence>
<dbReference type="SUPFAM" id="SSF48452">
    <property type="entry name" value="TPR-like"/>
    <property type="match status" value="1"/>
</dbReference>
<dbReference type="CDD" id="cd14014">
    <property type="entry name" value="STKc_PknB_like"/>
    <property type="match status" value="1"/>
</dbReference>
<dbReference type="SUPFAM" id="SSF56112">
    <property type="entry name" value="Protein kinase-like (PK-like)"/>
    <property type="match status" value="1"/>
</dbReference>
<dbReference type="RefSeq" id="WP_285763681.1">
    <property type="nucleotide sequence ID" value="NZ_BSYJ01000003.1"/>
</dbReference>
<evidence type="ECO:0000256" key="5">
    <source>
        <dbReference type="PROSITE-ProRule" id="PRU00339"/>
    </source>
</evidence>
<dbReference type="InterPro" id="IPR011990">
    <property type="entry name" value="TPR-like_helical_dom_sf"/>
</dbReference>
<dbReference type="EMBL" id="BSYJ01000003">
    <property type="protein sequence ID" value="GMG87039.1"/>
    <property type="molecule type" value="Genomic_DNA"/>
</dbReference>
<gene>
    <name evidence="8" type="ORF">MNKW57_13600</name>
</gene>
<keyword evidence="1" id="KW-0808">Transferase</keyword>
<feature type="binding site" evidence="6">
    <location>
        <position position="41"/>
    </location>
    <ligand>
        <name>ATP</name>
        <dbReference type="ChEBI" id="CHEBI:30616"/>
    </ligand>
</feature>
<keyword evidence="2 6" id="KW-0547">Nucleotide-binding</keyword>
<keyword evidence="9" id="KW-1185">Reference proteome</keyword>
<dbReference type="InterPro" id="IPR000719">
    <property type="entry name" value="Prot_kinase_dom"/>
</dbReference>
<dbReference type="Gene3D" id="3.30.200.20">
    <property type="entry name" value="Phosphorylase Kinase, domain 1"/>
    <property type="match status" value="1"/>
</dbReference>
<dbReference type="PANTHER" id="PTHR43289:SF6">
    <property type="entry name" value="SERINE_THREONINE-PROTEIN KINASE NEKL-3"/>
    <property type="match status" value="1"/>
</dbReference>
<dbReference type="Gene3D" id="1.10.510.10">
    <property type="entry name" value="Transferase(Phosphotransferase) domain 1"/>
    <property type="match status" value="1"/>
</dbReference>
<accession>A0ABQ6LY58</accession>
<evidence type="ECO:0000256" key="1">
    <source>
        <dbReference type="ARBA" id="ARBA00022679"/>
    </source>
</evidence>
<keyword evidence="4 6" id="KW-0067">ATP-binding</keyword>
<comment type="caution">
    <text evidence="8">The sequence shown here is derived from an EMBL/GenBank/DDBJ whole genome shotgun (WGS) entry which is preliminary data.</text>
</comment>
<organism evidence="8 9">
    <name type="scientific">Biformimicrobium ophioploci</name>
    <dbReference type="NCBI Taxonomy" id="3036711"/>
    <lineage>
        <taxon>Bacteria</taxon>
        <taxon>Pseudomonadati</taxon>
        <taxon>Pseudomonadota</taxon>
        <taxon>Gammaproteobacteria</taxon>
        <taxon>Cellvibrionales</taxon>
        <taxon>Microbulbiferaceae</taxon>
        <taxon>Biformimicrobium</taxon>
    </lineage>
</organism>
<reference evidence="8 9" key="1">
    <citation type="submission" date="2023-04" db="EMBL/GenBank/DDBJ databases">
        <title>Marinobulbifer ophiurae gen. nov., sp. Nov., isolate from tissue of brittle star Ophioplocus japonicus.</title>
        <authorList>
            <person name="Kawano K."/>
            <person name="Sawayama S."/>
            <person name="Nakagawa S."/>
        </authorList>
    </citation>
    <scope>NUCLEOTIDE SEQUENCE [LARGE SCALE GENOMIC DNA]</scope>
    <source>
        <strain evidence="8 9">NKW57</strain>
    </source>
</reference>
<proteinExistence type="predicted"/>
<dbReference type="InterPro" id="IPR008271">
    <property type="entry name" value="Ser/Thr_kinase_AS"/>
</dbReference>
<sequence length="838" mass="93069">MDTATPQYIGRYQIESTLGAGGMGVVYLARDPRLGRKVAIKCLKAEATSGNAEARIRREAQLLAQLNHPNIVQLHDVIDESGQLALVMEYVEGSTLRHWMREHNAPLSDKIDLLIQISKGLEKAHDMGMIHRDLKPDNILITNSGDAKITDFGIAKSRQLPSATITAADHIAGTVTAMSPEQALGQELDARSDIFSFGVIAYELICGSKPFGDESNALAYSNRVINEPPVPPKQAWPNIPAPLESLLDRLLQKKPEKRPDNIEFVTQALLLLRGVPTNNTEGEISATVTELLRKPKNPFWRRVATAAATVIIGAGGYLGWEYVTRLEPQYIAILPPQIEGDAPALTKAMVRQALGSAANQLKNTALVSFSPKEEQNLDEQLKALRDKGVTHALFARLECAEQRCQTELQQLSPSNGLILNDNHFVILPDRKAESASRIQDVAAGLFEASYLKDGSEQRMMDEGDYPHYLDILSRLKNLDVKAEDLHQLRSLIRRYPTNEELYRSAIEVATGLYSTSKDPELLERAYQLLDLALQNKLPEEFIIELEVKLLSNKANEHQLLQAGEKINAIKNPDHNLLASYSRVLYGHGDYTNGIVFAQKAAAMNPSAENYYLIALNQFGSGDYDGVSATLQRNIALHPEHWQSYGTLSAIHIETGNFEEGERLINAIPEDFRNVYTYSNLGAAQALQGNHQLALVTYLKALSLAPDYVSVLGNLAEAYIMVGEKEKALETFTHIKDKTSGKQDLEERIYHATSLAYLGDVSEASAKILALLKEQPEDTYVKYFATQIFSLAEDYQSAAFYLQELLEQGMDYRFFYLPAYRQVCAHTGATRPGISKVCE</sequence>
<dbReference type="SMART" id="SM00028">
    <property type="entry name" value="TPR"/>
    <property type="match status" value="3"/>
</dbReference>
<evidence type="ECO:0000313" key="9">
    <source>
        <dbReference type="Proteomes" id="UP001224392"/>
    </source>
</evidence>
<dbReference type="PROSITE" id="PS50005">
    <property type="entry name" value="TPR"/>
    <property type="match status" value="1"/>
</dbReference>
<name>A0ABQ6LY58_9GAMM</name>
<dbReference type="PROSITE" id="PS00107">
    <property type="entry name" value="PROTEIN_KINASE_ATP"/>
    <property type="match status" value="1"/>
</dbReference>
<dbReference type="PROSITE" id="PS50011">
    <property type="entry name" value="PROTEIN_KINASE_DOM"/>
    <property type="match status" value="1"/>
</dbReference>
<dbReference type="Pfam" id="PF00069">
    <property type="entry name" value="Pkinase"/>
    <property type="match status" value="1"/>
</dbReference>
<dbReference type="InterPro" id="IPR011009">
    <property type="entry name" value="Kinase-like_dom_sf"/>
</dbReference>
<dbReference type="PROSITE" id="PS00108">
    <property type="entry name" value="PROTEIN_KINASE_ST"/>
    <property type="match status" value="1"/>
</dbReference>